<evidence type="ECO:0000259" key="2">
    <source>
        <dbReference type="SMART" id="SM00458"/>
    </source>
</evidence>
<dbReference type="HOGENOM" id="CLU_018974_1_0_11"/>
<evidence type="ECO:0000256" key="1">
    <source>
        <dbReference type="SAM" id="MobiDB-lite"/>
    </source>
</evidence>
<feature type="domain" description="Ricin B lectin" evidence="2">
    <location>
        <begin position="372"/>
        <end position="501"/>
    </location>
</feature>
<dbReference type="InterPro" id="IPR035992">
    <property type="entry name" value="Ricin_B-like_lectins"/>
</dbReference>
<accession>K4R8Y5</accession>
<dbReference type="PROSITE" id="PS50231">
    <property type="entry name" value="RICIN_B_LECTIN"/>
    <property type="match status" value="1"/>
</dbReference>
<feature type="compositionally biased region" description="Low complexity" evidence="1">
    <location>
        <begin position="307"/>
        <end position="316"/>
    </location>
</feature>
<dbReference type="EMBL" id="HE971709">
    <property type="protein sequence ID" value="CCK29597.1"/>
    <property type="molecule type" value="Genomic_DNA"/>
</dbReference>
<dbReference type="InterPro" id="IPR000772">
    <property type="entry name" value="Ricin_B_lectin"/>
</dbReference>
<dbReference type="AlphaFoldDB" id="K4R8Y5"/>
<evidence type="ECO:0000313" key="3">
    <source>
        <dbReference type="EMBL" id="CCK29597.1"/>
    </source>
</evidence>
<feature type="region of interest" description="Disordered" evidence="1">
    <location>
        <begin position="303"/>
        <end position="371"/>
    </location>
</feature>
<evidence type="ECO:0000313" key="4">
    <source>
        <dbReference type="Proteomes" id="UP000008043"/>
    </source>
</evidence>
<dbReference type="KEGG" id="sdv:BN159_5218"/>
<dbReference type="SMART" id="SM00458">
    <property type="entry name" value="RICIN"/>
    <property type="match status" value="1"/>
</dbReference>
<dbReference type="RefSeq" id="WP_015659937.1">
    <property type="nucleotide sequence ID" value="NC_020504.1"/>
</dbReference>
<dbReference type="eggNOG" id="COG1595">
    <property type="taxonomic scope" value="Bacteria"/>
</dbReference>
<organism evidence="3 4">
    <name type="scientific">Streptomyces davaonensis (strain DSM 101723 / JCM 4913 / KCC S-0913 / 768)</name>
    <dbReference type="NCBI Taxonomy" id="1214101"/>
    <lineage>
        <taxon>Bacteria</taxon>
        <taxon>Bacillati</taxon>
        <taxon>Actinomycetota</taxon>
        <taxon>Actinomycetes</taxon>
        <taxon>Kitasatosporales</taxon>
        <taxon>Streptomycetaceae</taxon>
        <taxon>Streptomyces</taxon>
    </lineage>
</organism>
<dbReference type="Pfam" id="PF00652">
    <property type="entry name" value="Ricin_B_lectin"/>
    <property type="match status" value="1"/>
</dbReference>
<dbReference type="Proteomes" id="UP000008043">
    <property type="component" value="Chromosome"/>
</dbReference>
<name>K4R8Y5_STRDJ</name>
<proteinExistence type="predicted"/>
<feature type="compositionally biased region" description="Low complexity" evidence="1">
    <location>
        <begin position="323"/>
        <end position="359"/>
    </location>
</feature>
<sequence>MVRADDGGSDARLTELLRADSATAYNALQELRARHLPAVLAYARLCATSDSVARQLAGQVFTLAARETARGIDPGGPWRHRLLLLTGRLAASWAAGGQAAGLDPGLLLVLSTAGPGGPVPPMLGAFQSLPARAQGVIWYAVVEREPDDRTAAFVGVTREDVVHGSGAALQQLARAVLRARLATSADPDCRDFHRLIEESVRPDSPRGSADLHAHMARCATCTAAHEELSALRDDPRRTLGEGLLPWAGAAYVLDDPAPGDPGPRTAAADWPPSRRIALMSAALGVALVPLLVFLVAQADSADDGQEPVSSATSNSPVTPPPVTVTATVSATPSPSPTPSRSKSPSPTRSSAKPSRTPSATPTPTPSYRPPGASYARVVNLSSGLCLDVRDDYFEKGTDVITAPCTSSRSQLWRVDSERGVVQSYADPEFCLDSRGSVERGVGIWACDSVYGSNGQNLRFAVDSRGFIRPGIAPGHAVTPVGGDGVALVTESGGSGQRWRAG</sequence>
<dbReference type="OrthoDB" id="7933390at2"/>
<dbReference type="Gene3D" id="2.80.10.50">
    <property type="match status" value="1"/>
</dbReference>
<dbReference type="STRING" id="1214101.BN159_5218"/>
<gene>
    <name evidence="3" type="ORF">BN159_5218</name>
</gene>
<dbReference type="PATRIC" id="fig|1214101.3.peg.5297"/>
<keyword evidence="4" id="KW-1185">Reference proteome</keyword>
<dbReference type="SUPFAM" id="SSF50370">
    <property type="entry name" value="Ricin B-like lectins"/>
    <property type="match status" value="1"/>
</dbReference>
<reference evidence="3 4" key="1">
    <citation type="journal article" date="2012" name="J. Bacteriol.">
        <title>Genome sequence of the bacterium Streptomyces davawensis JCM 4913 and heterologous production of the unique antibiotic roseoflavin.</title>
        <authorList>
            <person name="Jankowitsch F."/>
            <person name="Schwarz J."/>
            <person name="Ruckert C."/>
            <person name="Gust B."/>
            <person name="Szczepanowski R."/>
            <person name="Blom J."/>
            <person name="Pelzer S."/>
            <person name="Kalinowski J."/>
            <person name="Mack M."/>
        </authorList>
    </citation>
    <scope>NUCLEOTIDE SEQUENCE [LARGE SCALE GENOMIC DNA]</scope>
    <source>
        <strain evidence="4">DSM 101723 / JCM 4913 / KCC S-0913 / 768</strain>
    </source>
</reference>
<protein>
    <recommendedName>
        <fullName evidence="2">Ricin B lectin domain-containing protein</fullName>
    </recommendedName>
</protein>